<evidence type="ECO:0000256" key="1">
    <source>
        <dbReference type="SAM" id="MobiDB-lite"/>
    </source>
</evidence>
<feature type="compositionally biased region" description="Polar residues" evidence="1">
    <location>
        <begin position="19"/>
        <end position="40"/>
    </location>
</feature>
<sequence length="40" mass="4412">MAQSVDKKRGVQAICDTRCPTNRQPTSKQSASRSSPTMCR</sequence>
<evidence type="ECO:0000313" key="2">
    <source>
        <dbReference type="EMBL" id="BAJ93243.1"/>
    </source>
</evidence>
<name>F2DDS2_HORVV</name>
<organism evidence="2">
    <name type="scientific">Hordeum vulgare subsp. vulgare</name>
    <name type="common">Domesticated barley</name>
    <dbReference type="NCBI Taxonomy" id="112509"/>
    <lineage>
        <taxon>Eukaryota</taxon>
        <taxon>Viridiplantae</taxon>
        <taxon>Streptophyta</taxon>
        <taxon>Embryophyta</taxon>
        <taxon>Tracheophyta</taxon>
        <taxon>Spermatophyta</taxon>
        <taxon>Magnoliopsida</taxon>
        <taxon>Liliopsida</taxon>
        <taxon>Poales</taxon>
        <taxon>Poaceae</taxon>
        <taxon>BOP clade</taxon>
        <taxon>Pooideae</taxon>
        <taxon>Triticodae</taxon>
        <taxon>Triticeae</taxon>
        <taxon>Hordeinae</taxon>
        <taxon>Hordeum</taxon>
    </lineage>
</organism>
<dbReference type="AlphaFoldDB" id="F2DDS2"/>
<accession>F2DDS2</accession>
<feature type="region of interest" description="Disordered" evidence="1">
    <location>
        <begin position="1"/>
        <end position="40"/>
    </location>
</feature>
<protein>
    <submittedName>
        <fullName evidence="2">Predicted protein</fullName>
    </submittedName>
</protein>
<proteinExistence type="evidence at transcript level"/>
<reference evidence="2" key="1">
    <citation type="journal article" date="2011" name="Plant Physiol.">
        <title>Comprehensive sequence analysis of 24,783 barley full-length cDNAs derived from 12 clone libraries.</title>
        <authorList>
            <person name="Matsumoto T."/>
            <person name="Tanaka T."/>
            <person name="Sakai H."/>
            <person name="Amano N."/>
            <person name="Kanamori H."/>
            <person name="Kurita K."/>
            <person name="Kikuta A."/>
            <person name="Kamiya K."/>
            <person name="Yamamoto M."/>
            <person name="Ikawa H."/>
            <person name="Fujii N."/>
            <person name="Hori K."/>
            <person name="Itoh T."/>
            <person name="Sato K."/>
        </authorList>
    </citation>
    <scope>NUCLEOTIDE SEQUENCE</scope>
    <source>
        <tissue evidence="2">Shoot and root</tissue>
    </source>
</reference>
<dbReference type="EMBL" id="AK362039">
    <property type="protein sequence ID" value="BAJ93243.1"/>
    <property type="molecule type" value="mRNA"/>
</dbReference>